<gene>
    <name evidence="1" type="ORF">FOMPIDRAFT_1050178</name>
</gene>
<dbReference type="InParanoid" id="S8E942"/>
<sequence length="239" mass="27006">MSSMKCQMYDLPYIWPQRLEVPRKQYTRIWALPYLPTRQDCIQCHDTWAYGHSTEVEEDGSGNSVALGEEIEGNGTGNHLGLGLGLPAEMFKNVNPWYIAPVIAPFPGYCPQPEVVEVWSSLYKTWTLPAEPGILQIPLPFTEVPILRFSSVQQFCPSPEDTSKMLEPLSSMKAQIYDLPYIWPQCITFPRSRLDAAWRLFLSGPEPVIKSWGFRLPGPGEDVREDGLQNHLALALPSL</sequence>
<reference evidence="1 2" key="1">
    <citation type="journal article" date="2012" name="Science">
        <title>The Paleozoic origin of enzymatic lignin decomposition reconstructed from 31 fungal genomes.</title>
        <authorList>
            <person name="Floudas D."/>
            <person name="Binder M."/>
            <person name="Riley R."/>
            <person name="Barry K."/>
            <person name="Blanchette R.A."/>
            <person name="Henrissat B."/>
            <person name="Martinez A.T."/>
            <person name="Otillar R."/>
            <person name="Spatafora J.W."/>
            <person name="Yadav J.S."/>
            <person name="Aerts A."/>
            <person name="Benoit I."/>
            <person name="Boyd A."/>
            <person name="Carlson A."/>
            <person name="Copeland A."/>
            <person name="Coutinho P.M."/>
            <person name="de Vries R.P."/>
            <person name="Ferreira P."/>
            <person name="Findley K."/>
            <person name="Foster B."/>
            <person name="Gaskell J."/>
            <person name="Glotzer D."/>
            <person name="Gorecki P."/>
            <person name="Heitman J."/>
            <person name="Hesse C."/>
            <person name="Hori C."/>
            <person name="Igarashi K."/>
            <person name="Jurgens J.A."/>
            <person name="Kallen N."/>
            <person name="Kersten P."/>
            <person name="Kohler A."/>
            <person name="Kuees U."/>
            <person name="Kumar T.K.A."/>
            <person name="Kuo A."/>
            <person name="LaButti K."/>
            <person name="Larrondo L.F."/>
            <person name="Lindquist E."/>
            <person name="Ling A."/>
            <person name="Lombard V."/>
            <person name="Lucas S."/>
            <person name="Lundell T."/>
            <person name="Martin R."/>
            <person name="McLaughlin D.J."/>
            <person name="Morgenstern I."/>
            <person name="Morin E."/>
            <person name="Murat C."/>
            <person name="Nagy L.G."/>
            <person name="Nolan M."/>
            <person name="Ohm R.A."/>
            <person name="Patyshakuliyeva A."/>
            <person name="Rokas A."/>
            <person name="Ruiz-Duenas F.J."/>
            <person name="Sabat G."/>
            <person name="Salamov A."/>
            <person name="Samejima M."/>
            <person name="Schmutz J."/>
            <person name="Slot J.C."/>
            <person name="St John F."/>
            <person name="Stenlid J."/>
            <person name="Sun H."/>
            <person name="Sun S."/>
            <person name="Syed K."/>
            <person name="Tsang A."/>
            <person name="Wiebenga A."/>
            <person name="Young D."/>
            <person name="Pisabarro A."/>
            <person name="Eastwood D.C."/>
            <person name="Martin F."/>
            <person name="Cullen D."/>
            <person name="Grigoriev I.V."/>
            <person name="Hibbett D.S."/>
        </authorList>
    </citation>
    <scope>NUCLEOTIDE SEQUENCE</scope>
    <source>
        <strain evidence="2">FP-58527</strain>
    </source>
</reference>
<dbReference type="AlphaFoldDB" id="S8E942"/>
<organism evidence="1 2">
    <name type="scientific">Fomitopsis schrenkii</name>
    <name type="common">Brown rot fungus</name>
    <dbReference type="NCBI Taxonomy" id="2126942"/>
    <lineage>
        <taxon>Eukaryota</taxon>
        <taxon>Fungi</taxon>
        <taxon>Dikarya</taxon>
        <taxon>Basidiomycota</taxon>
        <taxon>Agaricomycotina</taxon>
        <taxon>Agaricomycetes</taxon>
        <taxon>Polyporales</taxon>
        <taxon>Fomitopsis</taxon>
    </lineage>
</organism>
<evidence type="ECO:0000313" key="2">
    <source>
        <dbReference type="Proteomes" id="UP000015241"/>
    </source>
</evidence>
<proteinExistence type="predicted"/>
<protein>
    <submittedName>
        <fullName evidence="1">Uncharacterized protein</fullName>
    </submittedName>
</protein>
<keyword evidence="2" id="KW-1185">Reference proteome</keyword>
<name>S8E942_FOMSC</name>
<accession>S8E942</accession>
<dbReference type="EMBL" id="KE504153">
    <property type="protein sequence ID" value="EPS99833.1"/>
    <property type="molecule type" value="Genomic_DNA"/>
</dbReference>
<dbReference type="HOGENOM" id="CLU_1161163_0_0_1"/>
<evidence type="ECO:0000313" key="1">
    <source>
        <dbReference type="EMBL" id="EPS99833.1"/>
    </source>
</evidence>
<dbReference type="Proteomes" id="UP000015241">
    <property type="component" value="Unassembled WGS sequence"/>
</dbReference>